<evidence type="ECO:0000259" key="2">
    <source>
        <dbReference type="Pfam" id="PF13399"/>
    </source>
</evidence>
<feature type="signal peptide" evidence="1">
    <location>
        <begin position="1"/>
        <end position="29"/>
    </location>
</feature>
<accession>A0ABM7M7B4</accession>
<dbReference type="Gene3D" id="3.30.70.2390">
    <property type="match status" value="1"/>
</dbReference>
<dbReference type="EMBL" id="AP023356">
    <property type="protein sequence ID" value="BCJ47499.1"/>
    <property type="molecule type" value="Genomic_DNA"/>
</dbReference>
<feature type="chain" id="PRO_5047040595" description="LytR/CpsA/Psr regulator C-terminal domain-containing protein" evidence="1">
    <location>
        <begin position="30"/>
        <end position="175"/>
    </location>
</feature>
<name>A0ABM7M7B4_9ACTN</name>
<organism evidence="3 4">
    <name type="scientific">Actinoplanes ianthinogenes</name>
    <dbReference type="NCBI Taxonomy" id="122358"/>
    <lineage>
        <taxon>Bacteria</taxon>
        <taxon>Bacillati</taxon>
        <taxon>Actinomycetota</taxon>
        <taxon>Actinomycetes</taxon>
        <taxon>Micromonosporales</taxon>
        <taxon>Micromonosporaceae</taxon>
        <taxon>Actinoplanes</taxon>
    </lineage>
</organism>
<gene>
    <name evidence="3" type="ORF">Aiant_81560</name>
</gene>
<sequence>MGTKSRMTDTRMRAYRIVSALAGAMVVTAAVAVVHDTKQAATADEGCDVKVNVALPQRPAQVKLRVSNGTRTAGLAERVSADFENRGFVTQSPAKSKSKVDQVAVIEYGPKSVGAAQWIRAFFLGEADARFSAARTTDVVDVEIGTRYRQLATQTEVNQSLAQLGEPVPPPGTCA</sequence>
<reference evidence="3 4" key="1">
    <citation type="submission" date="2020-08" db="EMBL/GenBank/DDBJ databases">
        <title>Whole genome shotgun sequence of Actinoplanes ianthinogenes NBRC 13996.</title>
        <authorList>
            <person name="Komaki H."/>
            <person name="Tamura T."/>
        </authorList>
    </citation>
    <scope>NUCLEOTIDE SEQUENCE [LARGE SCALE GENOMIC DNA]</scope>
    <source>
        <strain evidence="3 4">NBRC 13996</strain>
    </source>
</reference>
<protein>
    <recommendedName>
        <fullName evidence="2">LytR/CpsA/Psr regulator C-terminal domain-containing protein</fullName>
    </recommendedName>
</protein>
<dbReference type="Proteomes" id="UP000676967">
    <property type="component" value="Chromosome"/>
</dbReference>
<evidence type="ECO:0000313" key="4">
    <source>
        <dbReference type="Proteomes" id="UP000676967"/>
    </source>
</evidence>
<dbReference type="InterPro" id="IPR027381">
    <property type="entry name" value="LytR/CpsA/Psr_C"/>
</dbReference>
<keyword evidence="4" id="KW-1185">Reference proteome</keyword>
<evidence type="ECO:0000313" key="3">
    <source>
        <dbReference type="EMBL" id="BCJ47499.1"/>
    </source>
</evidence>
<keyword evidence="1" id="KW-0732">Signal</keyword>
<feature type="domain" description="LytR/CpsA/Psr regulator C-terminal" evidence="2">
    <location>
        <begin position="61"/>
        <end position="148"/>
    </location>
</feature>
<dbReference type="Pfam" id="PF13399">
    <property type="entry name" value="LytR_C"/>
    <property type="match status" value="1"/>
</dbReference>
<evidence type="ECO:0000256" key="1">
    <source>
        <dbReference type="SAM" id="SignalP"/>
    </source>
</evidence>
<proteinExistence type="predicted"/>